<dbReference type="AlphaFoldDB" id="A0A919GJA6"/>
<gene>
    <name evidence="2" type="ORF">GCM10017771_18620</name>
</gene>
<dbReference type="RefSeq" id="WP_189781941.1">
    <property type="nucleotide sequence ID" value="NZ_BNAT01000005.1"/>
</dbReference>
<dbReference type="EMBL" id="BNAT01000005">
    <property type="protein sequence ID" value="GHH85502.1"/>
    <property type="molecule type" value="Genomic_DNA"/>
</dbReference>
<reference evidence="2" key="1">
    <citation type="journal article" date="2014" name="Int. J. Syst. Evol. Microbiol.">
        <title>Complete genome sequence of Corynebacterium casei LMG S-19264T (=DSM 44701T), isolated from a smear-ripened cheese.</title>
        <authorList>
            <consortium name="US DOE Joint Genome Institute (JGI-PGF)"/>
            <person name="Walter F."/>
            <person name="Albersmeier A."/>
            <person name="Kalinowski J."/>
            <person name="Ruckert C."/>
        </authorList>
    </citation>
    <scope>NUCLEOTIDE SEQUENCE</scope>
    <source>
        <strain evidence="2">CGMCC 4.7403</strain>
    </source>
</reference>
<organism evidence="2 3">
    <name type="scientific">Streptomyces capitiformicae</name>
    <dbReference type="NCBI Taxonomy" id="2014920"/>
    <lineage>
        <taxon>Bacteria</taxon>
        <taxon>Bacillati</taxon>
        <taxon>Actinomycetota</taxon>
        <taxon>Actinomycetes</taxon>
        <taxon>Kitasatosporales</taxon>
        <taxon>Streptomycetaceae</taxon>
        <taxon>Streptomyces</taxon>
    </lineage>
</organism>
<dbReference type="Proteomes" id="UP000603227">
    <property type="component" value="Unassembled WGS sequence"/>
</dbReference>
<protein>
    <recommendedName>
        <fullName evidence="1">DUF4396 domain-containing protein</fullName>
    </recommendedName>
</protein>
<evidence type="ECO:0000259" key="1">
    <source>
        <dbReference type="Pfam" id="PF14342"/>
    </source>
</evidence>
<comment type="caution">
    <text evidence="2">The sequence shown here is derived from an EMBL/GenBank/DDBJ whole genome shotgun (WGS) entry which is preliminary data.</text>
</comment>
<evidence type="ECO:0000313" key="2">
    <source>
        <dbReference type="EMBL" id="GHH85502.1"/>
    </source>
</evidence>
<dbReference type="InterPro" id="IPR025509">
    <property type="entry name" value="DUF4396"/>
</dbReference>
<feature type="domain" description="DUF4396" evidence="1">
    <location>
        <begin position="2"/>
        <end position="88"/>
    </location>
</feature>
<evidence type="ECO:0000313" key="3">
    <source>
        <dbReference type="Proteomes" id="UP000603227"/>
    </source>
</evidence>
<accession>A0A919GJA6</accession>
<dbReference type="Pfam" id="PF14342">
    <property type="entry name" value="DUF4396"/>
    <property type="match status" value="1"/>
</dbReference>
<name>A0A919GJA6_9ACTN</name>
<proteinExistence type="predicted"/>
<sequence>MSGYSFTLCAVRRASLDFQTAIKVAIAADTVSIAVMELIANAIIRPHTRRVGRSPFRRAVLVGLPGRLRGAFLITTPVNEWMTGRGKGHAVVHAYR</sequence>
<keyword evidence="3" id="KW-1185">Reference proteome</keyword>
<reference evidence="2" key="2">
    <citation type="submission" date="2020-09" db="EMBL/GenBank/DDBJ databases">
        <authorList>
            <person name="Sun Q."/>
            <person name="Zhou Y."/>
        </authorList>
    </citation>
    <scope>NUCLEOTIDE SEQUENCE</scope>
    <source>
        <strain evidence="2">CGMCC 4.7403</strain>
    </source>
</reference>